<dbReference type="PANTHER" id="PTHR45527">
    <property type="entry name" value="NONRIBOSOMAL PEPTIDE SYNTHETASE"/>
    <property type="match status" value="1"/>
</dbReference>
<keyword evidence="1" id="KW-0596">Phosphopantetheine</keyword>
<evidence type="ECO:0000313" key="5">
    <source>
        <dbReference type="EMBL" id="UNM11111.1"/>
    </source>
</evidence>
<sequence>MSAKRAATDTGSGGRAVFHRPVAPTEWSYLAAARRGELLVIQLVVEGDGAVDAVALSRAVAAASQSCPGARLVRRGRMWVDGGDPARVVVVDAENFDRTTLTGVPELTVPLDGTEGRPNCEVLLLTGEPRTVVFRASHAVMDFKGVAMWAAEVFRVLRGEPLHGATGTLADHTMLDTVGRAGQRPRLRLDQRSPLGGRPGNASVWRRRTLAGRHPALAAKVAAAVAGAVPGPAARIMIPVDLRRHAPEVASTANLALPVFLDIPAGEGADTVHRRLLGALASRRELAAGAEATLARLPLPAAAALLGASRAAATARHRYLASAIVSNGGRLAPADYSTREFTATSVYALPVHAPLVPVSFALLELPDRTELVVSAQGAADAGARCDELLDRVESALGTASAARAAPVEPPREPGAAELLLAPGPGGLPPLDATVVQLFRAQAARRPDAAAVLGEGSCWSYAELDRRSDAVAARLLARGIGRGEVVGVLADRSALGLAGVWGVLKAGAAFMPIDVRNPARRVEELLADARARFCLREAAPPGRTERGGCTTLLLDDAVRDEPALDEVQRAALMAAAPGPDDLAYVIYTSGSTGKPKGVQIEHRSLANVAGWAAPVMRCDEETRAAYSFSPGFDFSMLQIFPPLLHGGAVVPVPGELDHVKLRELFSGRRVNTLGLTPTHLDLAARLGIRPTGIRALQVGGETLTAAGSRRAREAFGPDCLFVNIYGPTETTVACTIAVIDDGADGDGGTGRPSAPIGVPVHRTSVAVLDQQGNEVPDGEPGELHVTGVQLARGYLGRPDLTADRFVHLPDGRRAYRTGDLVLRLPDGQLEHAGRIDAQIKIRGHRVEPAEVEAALTALPYIGQCAVVARPRPDTGAQALCAFVVPAGDAGGGIDEAAVREHLARSLPPHLVPTLVRTLPRLPETAGGKTDRRALPNPFDPAAADQGRSAVTEGPAVPRATVAHAPTPRAEDGPAPGVAAVTARIWARVLRCDVADLGSSSDFHALGGDSLAVLEMLAALGEEVLGESSEEQFLDRLGPFNEKLTLGRVIETVEALRDAS</sequence>
<evidence type="ECO:0000256" key="1">
    <source>
        <dbReference type="ARBA" id="ARBA00022450"/>
    </source>
</evidence>
<dbReference type="InterPro" id="IPR042099">
    <property type="entry name" value="ANL_N_sf"/>
</dbReference>
<gene>
    <name evidence="5" type="ORF">J4032_05915</name>
</gene>
<dbReference type="PROSITE" id="PS00012">
    <property type="entry name" value="PHOSPHOPANTETHEINE"/>
    <property type="match status" value="1"/>
</dbReference>
<dbReference type="Gene3D" id="3.30.300.30">
    <property type="match status" value="1"/>
</dbReference>
<feature type="domain" description="Carrier" evidence="4">
    <location>
        <begin position="974"/>
        <end position="1055"/>
    </location>
</feature>
<dbReference type="Gene3D" id="3.40.50.12780">
    <property type="entry name" value="N-terminal domain of ligase-like"/>
    <property type="match status" value="1"/>
</dbReference>
<dbReference type="Pfam" id="PF13193">
    <property type="entry name" value="AMP-binding_C"/>
    <property type="match status" value="1"/>
</dbReference>
<keyword evidence="6" id="KW-1185">Reference proteome</keyword>
<accession>A0ABY3WHL9</accession>
<dbReference type="InterPro" id="IPR025110">
    <property type="entry name" value="AMP-bd_C"/>
</dbReference>
<dbReference type="Proteomes" id="UP000828924">
    <property type="component" value="Chromosome"/>
</dbReference>
<dbReference type="Pfam" id="PF00550">
    <property type="entry name" value="PP-binding"/>
    <property type="match status" value="1"/>
</dbReference>
<dbReference type="InterPro" id="IPR010071">
    <property type="entry name" value="AA_adenyl_dom"/>
</dbReference>
<organism evidence="5 6">
    <name type="scientific">Streptomyces formicae</name>
    <dbReference type="NCBI Taxonomy" id="1616117"/>
    <lineage>
        <taxon>Bacteria</taxon>
        <taxon>Bacillati</taxon>
        <taxon>Actinomycetota</taxon>
        <taxon>Actinomycetes</taxon>
        <taxon>Kitasatosporales</taxon>
        <taxon>Streptomycetaceae</taxon>
        <taxon>Streptomyces</taxon>
    </lineage>
</organism>
<dbReference type="NCBIfam" id="TIGR01733">
    <property type="entry name" value="AA-adenyl-dom"/>
    <property type="match status" value="1"/>
</dbReference>
<dbReference type="InterPro" id="IPR045851">
    <property type="entry name" value="AMP-bd_C_sf"/>
</dbReference>
<proteinExistence type="predicted"/>
<evidence type="ECO:0000259" key="4">
    <source>
        <dbReference type="PROSITE" id="PS50075"/>
    </source>
</evidence>
<dbReference type="EMBL" id="CP071872">
    <property type="protein sequence ID" value="UNM11111.1"/>
    <property type="molecule type" value="Genomic_DNA"/>
</dbReference>
<name>A0ABY3WHL9_9ACTN</name>
<dbReference type="InterPro" id="IPR020845">
    <property type="entry name" value="AMP-binding_CS"/>
</dbReference>
<feature type="region of interest" description="Disordered" evidence="3">
    <location>
        <begin position="920"/>
        <end position="952"/>
    </location>
</feature>
<dbReference type="PRINTS" id="PR00154">
    <property type="entry name" value="AMPBINDING"/>
</dbReference>
<dbReference type="InterPro" id="IPR009081">
    <property type="entry name" value="PP-bd_ACP"/>
</dbReference>
<dbReference type="SUPFAM" id="SSF47336">
    <property type="entry name" value="ACP-like"/>
    <property type="match status" value="1"/>
</dbReference>
<dbReference type="PANTHER" id="PTHR45527:SF1">
    <property type="entry name" value="FATTY ACID SYNTHASE"/>
    <property type="match status" value="1"/>
</dbReference>
<reference evidence="5 6" key="1">
    <citation type="submission" date="2021-03" db="EMBL/GenBank/DDBJ databases">
        <title>Complete genome of Streptomyces formicae strain 1H-GS9 (DSM 100524).</title>
        <authorList>
            <person name="Atanasov K.E."/>
            <person name="Altabella T."/>
            <person name="Ferrer A."/>
        </authorList>
    </citation>
    <scope>NUCLEOTIDE SEQUENCE [LARGE SCALE GENOMIC DNA]</scope>
    <source>
        <strain evidence="5 6">1H-GS9</strain>
    </source>
</reference>
<keyword evidence="2" id="KW-0597">Phosphoprotein</keyword>
<evidence type="ECO:0000256" key="2">
    <source>
        <dbReference type="ARBA" id="ARBA00022553"/>
    </source>
</evidence>
<dbReference type="Pfam" id="PF00501">
    <property type="entry name" value="AMP-binding"/>
    <property type="match status" value="1"/>
</dbReference>
<dbReference type="PROSITE" id="PS00455">
    <property type="entry name" value="AMP_BINDING"/>
    <property type="match status" value="1"/>
</dbReference>
<dbReference type="SUPFAM" id="SSF56801">
    <property type="entry name" value="Acetyl-CoA synthetase-like"/>
    <property type="match status" value="1"/>
</dbReference>
<evidence type="ECO:0000256" key="3">
    <source>
        <dbReference type="SAM" id="MobiDB-lite"/>
    </source>
</evidence>
<dbReference type="InterPro" id="IPR020459">
    <property type="entry name" value="AMP-binding"/>
</dbReference>
<dbReference type="Gene3D" id="1.10.1200.10">
    <property type="entry name" value="ACP-like"/>
    <property type="match status" value="1"/>
</dbReference>
<dbReference type="InterPro" id="IPR006162">
    <property type="entry name" value="Ppantetheine_attach_site"/>
</dbReference>
<evidence type="ECO:0000313" key="6">
    <source>
        <dbReference type="Proteomes" id="UP000828924"/>
    </source>
</evidence>
<dbReference type="InterPro" id="IPR000873">
    <property type="entry name" value="AMP-dep_synth/lig_dom"/>
</dbReference>
<dbReference type="CDD" id="cd05930">
    <property type="entry name" value="A_NRPS"/>
    <property type="match status" value="1"/>
</dbReference>
<dbReference type="RefSeq" id="WP_242329660.1">
    <property type="nucleotide sequence ID" value="NZ_CP071872.1"/>
</dbReference>
<dbReference type="InterPro" id="IPR036736">
    <property type="entry name" value="ACP-like_sf"/>
</dbReference>
<protein>
    <submittedName>
        <fullName evidence="5">Non-ribosomal peptide synthetase</fullName>
    </submittedName>
</protein>
<dbReference type="PROSITE" id="PS50075">
    <property type="entry name" value="CARRIER"/>
    <property type="match status" value="1"/>
</dbReference>